<dbReference type="Proteomes" id="UP000054596">
    <property type="component" value="Unassembled WGS sequence"/>
</dbReference>
<protein>
    <submittedName>
        <fullName evidence="1">Uncharacterized protein</fullName>
    </submittedName>
</protein>
<evidence type="ECO:0000313" key="2">
    <source>
        <dbReference type="Proteomes" id="UP000054596"/>
    </source>
</evidence>
<dbReference type="EMBL" id="FCOJ02000028">
    <property type="protein sequence ID" value="SAK68138.1"/>
    <property type="molecule type" value="Genomic_DNA"/>
</dbReference>
<name>A0A158BDJ8_9BURK</name>
<evidence type="ECO:0000313" key="1">
    <source>
        <dbReference type="EMBL" id="SAK68138.1"/>
    </source>
</evidence>
<keyword evidence="2" id="KW-1185">Reference proteome</keyword>
<accession>A0A158BDJ8</accession>
<comment type="caution">
    <text evidence="1">The sequence shown here is derived from an EMBL/GenBank/DDBJ whole genome shotgun (WGS) entry which is preliminary data.</text>
</comment>
<organism evidence="1 2">
    <name type="scientific">Caballeronia glebae</name>
    <dbReference type="NCBI Taxonomy" id="1777143"/>
    <lineage>
        <taxon>Bacteria</taxon>
        <taxon>Pseudomonadati</taxon>
        <taxon>Pseudomonadota</taxon>
        <taxon>Betaproteobacteria</taxon>
        <taxon>Burkholderiales</taxon>
        <taxon>Burkholderiaceae</taxon>
        <taxon>Caballeronia</taxon>
    </lineage>
</organism>
<sequence>MKTPRRGFIASCALATGAQFPMPHVGPINGDAPNAFAT</sequence>
<proteinExistence type="predicted"/>
<reference evidence="1" key="1">
    <citation type="submission" date="2016-01" db="EMBL/GenBank/DDBJ databases">
        <authorList>
            <person name="Peeters C."/>
        </authorList>
    </citation>
    <scope>NUCLEOTIDE SEQUENCE [LARGE SCALE GENOMIC DNA]</scope>
    <source>
        <strain evidence="1">LMG 29325</strain>
    </source>
</reference>
<gene>
    <name evidence="1" type="ORF">AWB82_03939</name>
</gene>
<dbReference type="AlphaFoldDB" id="A0A158BDJ8"/>